<dbReference type="AlphaFoldDB" id="A0A482XQ53"/>
<feature type="compositionally biased region" description="Polar residues" evidence="5">
    <location>
        <begin position="7"/>
        <end position="23"/>
    </location>
</feature>
<feature type="transmembrane region" description="Helical" evidence="6">
    <location>
        <begin position="217"/>
        <end position="238"/>
    </location>
</feature>
<dbReference type="GO" id="GO:0015179">
    <property type="term" value="F:L-amino acid transmembrane transporter activity"/>
    <property type="evidence" value="ECO:0007669"/>
    <property type="project" value="TreeGrafter"/>
</dbReference>
<evidence type="ECO:0000256" key="6">
    <source>
        <dbReference type="SAM" id="Phobius"/>
    </source>
</evidence>
<organism evidence="8 9">
    <name type="scientific">Laodelphax striatellus</name>
    <name type="common">Small brown planthopper</name>
    <name type="synonym">Delphax striatella</name>
    <dbReference type="NCBI Taxonomy" id="195883"/>
    <lineage>
        <taxon>Eukaryota</taxon>
        <taxon>Metazoa</taxon>
        <taxon>Ecdysozoa</taxon>
        <taxon>Arthropoda</taxon>
        <taxon>Hexapoda</taxon>
        <taxon>Insecta</taxon>
        <taxon>Pterygota</taxon>
        <taxon>Neoptera</taxon>
        <taxon>Paraneoptera</taxon>
        <taxon>Hemiptera</taxon>
        <taxon>Auchenorrhyncha</taxon>
        <taxon>Fulgoroidea</taxon>
        <taxon>Delphacidae</taxon>
        <taxon>Criomorphinae</taxon>
        <taxon>Laodelphax</taxon>
    </lineage>
</organism>
<dbReference type="EMBL" id="QKKF02002849">
    <property type="protein sequence ID" value="RZF48113.1"/>
    <property type="molecule type" value="Genomic_DNA"/>
</dbReference>
<dbReference type="InterPro" id="IPR013057">
    <property type="entry name" value="AA_transpt_TM"/>
</dbReference>
<feature type="transmembrane region" description="Helical" evidence="6">
    <location>
        <begin position="291"/>
        <end position="313"/>
    </location>
</feature>
<feature type="transmembrane region" description="Helical" evidence="6">
    <location>
        <begin position="151"/>
        <end position="174"/>
    </location>
</feature>
<reference evidence="8 9" key="1">
    <citation type="journal article" date="2017" name="Gigascience">
        <title>Genome sequence of the small brown planthopper, Laodelphax striatellus.</title>
        <authorList>
            <person name="Zhu J."/>
            <person name="Jiang F."/>
            <person name="Wang X."/>
            <person name="Yang P."/>
            <person name="Bao Y."/>
            <person name="Zhao W."/>
            <person name="Wang W."/>
            <person name="Lu H."/>
            <person name="Wang Q."/>
            <person name="Cui N."/>
            <person name="Li J."/>
            <person name="Chen X."/>
            <person name="Luo L."/>
            <person name="Yu J."/>
            <person name="Kang L."/>
            <person name="Cui F."/>
        </authorList>
    </citation>
    <scope>NUCLEOTIDE SEQUENCE [LARGE SCALE GENOMIC DNA]</scope>
    <source>
        <strain evidence="8">Lst14</strain>
    </source>
</reference>
<feature type="domain" description="Amino acid transporter transmembrane" evidence="7">
    <location>
        <begin position="69"/>
        <end position="458"/>
    </location>
</feature>
<feature type="transmembrane region" description="Helical" evidence="6">
    <location>
        <begin position="396"/>
        <end position="418"/>
    </location>
</feature>
<evidence type="ECO:0000256" key="1">
    <source>
        <dbReference type="ARBA" id="ARBA00004141"/>
    </source>
</evidence>
<dbReference type="FunFam" id="1.20.1740.10:FF:000052">
    <property type="entry name" value="Lysine histidine transporter-like 3"/>
    <property type="match status" value="1"/>
</dbReference>
<dbReference type="OrthoDB" id="655540at2759"/>
<feature type="transmembrane region" description="Helical" evidence="6">
    <location>
        <begin position="258"/>
        <end position="279"/>
    </location>
</feature>
<keyword evidence="3 6" id="KW-1133">Transmembrane helix</keyword>
<feature type="transmembrane region" description="Helical" evidence="6">
    <location>
        <begin position="70"/>
        <end position="92"/>
    </location>
</feature>
<feature type="region of interest" description="Disordered" evidence="5">
    <location>
        <begin position="1"/>
        <end position="23"/>
    </location>
</feature>
<keyword evidence="2 6" id="KW-0812">Transmembrane</keyword>
<keyword evidence="9" id="KW-1185">Reference proteome</keyword>
<evidence type="ECO:0000256" key="3">
    <source>
        <dbReference type="ARBA" id="ARBA00022989"/>
    </source>
</evidence>
<dbReference type="Pfam" id="PF01490">
    <property type="entry name" value="Aa_trans"/>
    <property type="match status" value="1"/>
</dbReference>
<proteinExistence type="predicted"/>
<dbReference type="PANTHER" id="PTHR22950:SF703">
    <property type="entry name" value="AMINO ACID TRANSPORTER TRANSMEMBRANE DOMAIN-CONTAINING PROTEIN"/>
    <property type="match status" value="1"/>
</dbReference>
<protein>
    <recommendedName>
        <fullName evidence="7">Amino acid transporter transmembrane domain-containing protein</fullName>
    </recommendedName>
</protein>
<evidence type="ECO:0000256" key="2">
    <source>
        <dbReference type="ARBA" id="ARBA00022692"/>
    </source>
</evidence>
<evidence type="ECO:0000313" key="9">
    <source>
        <dbReference type="Proteomes" id="UP000291343"/>
    </source>
</evidence>
<keyword evidence="4 6" id="KW-0472">Membrane</keyword>
<dbReference type="GO" id="GO:0005774">
    <property type="term" value="C:vacuolar membrane"/>
    <property type="evidence" value="ECO:0007669"/>
    <property type="project" value="TreeGrafter"/>
</dbReference>
<accession>A0A482XQ53</accession>
<gene>
    <name evidence="8" type="ORF">LSTR_LSTR002179</name>
</gene>
<name>A0A482XQ53_LAOST</name>
<feature type="transmembrane region" description="Helical" evidence="6">
    <location>
        <begin position="98"/>
        <end position="116"/>
    </location>
</feature>
<dbReference type="PANTHER" id="PTHR22950">
    <property type="entry name" value="AMINO ACID TRANSPORTER"/>
    <property type="match status" value="1"/>
</dbReference>
<comment type="caution">
    <text evidence="8">The sequence shown here is derived from an EMBL/GenBank/DDBJ whole genome shotgun (WGS) entry which is preliminary data.</text>
</comment>
<evidence type="ECO:0000256" key="4">
    <source>
        <dbReference type="ARBA" id="ARBA00023136"/>
    </source>
</evidence>
<dbReference type="Gene3D" id="1.20.1740.10">
    <property type="entry name" value="Amino acid/polyamine transporter I"/>
    <property type="match status" value="1"/>
</dbReference>
<sequence length="479" mass="52930">MAEEKLSVNSSMGRSVNYQATSSSREPIWTRVANDPLSGSCSGYESNESFDKSLSSCSSTEPHKGKGLNVFNAAVFVAGEMAGSGILALPKAVVDCGWIGLVLVIVFCLNACYGGCRLGKCWTILEERYPEYRTSSRNPYSTIAYRAYGKWCSLLVSGCIQVTLFGAGVVYLLLAAQIFQELLRTVVPEITYCMWFLIFAILTIPVMWLGSPKDFSFAGIGALLTTILSCFLIIAQIVTEGVEMKEPPKHAPHTFKEFFLAFGVILFAYGGASTFPTIQNDMTQREKFPKSVAIGFTVIFLLYLPVSFGGYFVYGDAVNSNILLSLQRGPFELVANILMAMHLLLAFFIVVNPVSQEIEEIFDIPHSFCWKRCIIRTLMVVAMILVGETIPKFGMILALVGGSTITLTTFVLPSLLYMKLCDQKSIDWPERYIPLYERVYMWELILIGVLGGAASTYSAMTAIFSADALTKPCYWPDVK</sequence>
<dbReference type="STRING" id="195883.A0A482XQ53"/>
<evidence type="ECO:0000313" key="8">
    <source>
        <dbReference type="EMBL" id="RZF48113.1"/>
    </source>
</evidence>
<evidence type="ECO:0000256" key="5">
    <source>
        <dbReference type="SAM" id="MobiDB-lite"/>
    </source>
</evidence>
<evidence type="ECO:0000259" key="7">
    <source>
        <dbReference type="Pfam" id="PF01490"/>
    </source>
</evidence>
<feature type="transmembrane region" description="Helical" evidence="6">
    <location>
        <begin position="373"/>
        <end position="390"/>
    </location>
</feature>
<feature type="transmembrane region" description="Helical" evidence="6">
    <location>
        <begin position="439"/>
        <end position="460"/>
    </location>
</feature>
<dbReference type="SMR" id="A0A482XQ53"/>
<feature type="transmembrane region" description="Helical" evidence="6">
    <location>
        <begin position="194"/>
        <end position="210"/>
    </location>
</feature>
<dbReference type="Proteomes" id="UP000291343">
    <property type="component" value="Unassembled WGS sequence"/>
</dbReference>
<dbReference type="InParanoid" id="A0A482XQ53"/>
<feature type="transmembrane region" description="Helical" evidence="6">
    <location>
        <begin position="333"/>
        <end position="352"/>
    </location>
</feature>
<comment type="subcellular location">
    <subcellularLocation>
        <location evidence="1">Membrane</location>
        <topology evidence="1">Multi-pass membrane protein</topology>
    </subcellularLocation>
</comment>